<dbReference type="RefSeq" id="WP_229954649.1">
    <property type="nucleotide sequence ID" value="NZ_BAAAEM010000002.1"/>
</dbReference>
<reference evidence="4 5" key="1">
    <citation type="journal article" date="2019" name="Int. J. Syst. Evol. Microbiol.">
        <title>The Global Catalogue of Microorganisms (GCM) 10K type strain sequencing project: providing services to taxonomists for standard genome sequencing and annotation.</title>
        <authorList>
            <consortium name="The Broad Institute Genomics Platform"/>
            <consortium name="The Broad Institute Genome Sequencing Center for Infectious Disease"/>
            <person name="Wu L."/>
            <person name="Ma J."/>
        </authorList>
    </citation>
    <scope>NUCLEOTIDE SEQUENCE [LARGE SCALE GENOMIC DNA]</scope>
    <source>
        <strain evidence="4 5">JCM 14162</strain>
    </source>
</reference>
<dbReference type="InterPro" id="IPR016039">
    <property type="entry name" value="Thiolase-like"/>
</dbReference>
<keyword evidence="3" id="KW-0012">Acyltransferase</keyword>
<evidence type="ECO:0000313" key="4">
    <source>
        <dbReference type="EMBL" id="GAA0478315.1"/>
    </source>
</evidence>
<gene>
    <name evidence="4" type="ORF">GCM10009096_20290</name>
</gene>
<dbReference type="PANTHER" id="PTHR18919">
    <property type="entry name" value="ACETYL-COA C-ACYLTRANSFERASE"/>
    <property type="match status" value="1"/>
</dbReference>
<protein>
    <submittedName>
        <fullName evidence="4">Acetyl-CoA acetyltransferase</fullName>
    </submittedName>
</protein>
<accession>A0ABN1AKG0</accession>
<dbReference type="SUPFAM" id="SSF53901">
    <property type="entry name" value="Thiolase-like"/>
    <property type="match status" value="1"/>
</dbReference>
<evidence type="ECO:0000256" key="3">
    <source>
        <dbReference type="ARBA" id="ARBA00023315"/>
    </source>
</evidence>
<organism evidence="4 5">
    <name type="scientific">Parasphingorhabdus litoris</name>
    <dbReference type="NCBI Taxonomy" id="394733"/>
    <lineage>
        <taxon>Bacteria</taxon>
        <taxon>Pseudomonadati</taxon>
        <taxon>Pseudomonadota</taxon>
        <taxon>Alphaproteobacteria</taxon>
        <taxon>Sphingomonadales</taxon>
        <taxon>Sphingomonadaceae</taxon>
        <taxon>Parasphingorhabdus</taxon>
    </lineage>
</organism>
<proteinExistence type="inferred from homology"/>
<keyword evidence="5" id="KW-1185">Reference proteome</keyword>
<name>A0ABN1AKG0_9SPHN</name>
<evidence type="ECO:0000256" key="1">
    <source>
        <dbReference type="ARBA" id="ARBA00010982"/>
    </source>
</evidence>
<dbReference type="PANTHER" id="PTHR18919:SF139">
    <property type="entry name" value="THIOLASE-LIKE PROTEIN TYPE 1 ADDITIONAL C-TERMINAL DOMAIN-CONTAINING PROTEIN"/>
    <property type="match status" value="1"/>
</dbReference>
<keyword evidence="2" id="KW-0808">Transferase</keyword>
<dbReference type="EMBL" id="BAAAEM010000002">
    <property type="protein sequence ID" value="GAA0478315.1"/>
    <property type="molecule type" value="Genomic_DNA"/>
</dbReference>
<comment type="similarity">
    <text evidence="1">Belongs to the thiolase-like superfamily. Thiolase family.</text>
</comment>
<evidence type="ECO:0000313" key="5">
    <source>
        <dbReference type="Proteomes" id="UP001500713"/>
    </source>
</evidence>
<dbReference type="Gene3D" id="3.40.47.10">
    <property type="match status" value="1"/>
</dbReference>
<evidence type="ECO:0000256" key="2">
    <source>
        <dbReference type="ARBA" id="ARBA00022679"/>
    </source>
</evidence>
<sequence length="505" mass="53605">MTISDRQAPVLIGVGEASGQSLRQGLGIEWPSPVDLASAAAKAALADSGVADKLGASIDCLLAIRLFHDSGVQHAYGSPDNFPDAIAQAADLNPAQLIYGDVGGQSPQKHINELAVQLHEGKIKAALLCGSESIGTVKRAKKAGHAMDWNQPSDRDFIDKRTEFPVLTMYEFRHGIISMPMAYGLLENARRSRLNMDRASYATDMAELWSAFSSVASTREHAQFAKDWSAEELLQDGSGNYQLNDPYRRWMVAQDAVALGAAVIMTTAGHAEDLGIAEDKMIYLHSGADASVPIISQQMDLSRSPAVEWAVGKALDLAEQQASDIGPIDIYSCFPVAVSLVMEALNQPDRPLSSYTLTGGLSFFGGPGNSYSTHAIVALVQALRKDGSKPGMISANGGAINKESVGIYAAQPLAGGWSPDRIATPNALPPDEGTKPDHFASGSGVIKSYALPYVKGVAGAATLWLADENDVPCIGLLENPPKDTDLIGERVTISTDGKRNHAVLQ</sequence>
<comment type="caution">
    <text evidence="4">The sequence shown here is derived from an EMBL/GenBank/DDBJ whole genome shotgun (WGS) entry which is preliminary data.</text>
</comment>
<dbReference type="Proteomes" id="UP001500713">
    <property type="component" value="Unassembled WGS sequence"/>
</dbReference>